<evidence type="ECO:0000259" key="4">
    <source>
        <dbReference type="PROSITE" id="PS50002"/>
    </source>
</evidence>
<feature type="region of interest" description="Disordered" evidence="3">
    <location>
        <begin position="102"/>
        <end position="207"/>
    </location>
</feature>
<dbReference type="Gene3D" id="2.30.30.40">
    <property type="entry name" value="SH3 Domains"/>
    <property type="match status" value="1"/>
</dbReference>
<dbReference type="Proteomes" id="UP000694522">
    <property type="component" value="Unplaced"/>
</dbReference>
<feature type="region of interest" description="Disordered" evidence="3">
    <location>
        <begin position="253"/>
        <end position="302"/>
    </location>
</feature>
<dbReference type="PROSITE" id="PS50002">
    <property type="entry name" value="SH3"/>
    <property type="match status" value="1"/>
</dbReference>
<dbReference type="InterPro" id="IPR001452">
    <property type="entry name" value="SH3_domain"/>
</dbReference>
<reference evidence="5" key="2">
    <citation type="submission" date="2025-09" db="UniProtKB">
        <authorList>
            <consortium name="Ensembl"/>
        </authorList>
    </citation>
    <scope>IDENTIFICATION</scope>
</reference>
<dbReference type="SUPFAM" id="SSF50044">
    <property type="entry name" value="SH3-domain"/>
    <property type="match status" value="1"/>
</dbReference>
<reference evidence="5" key="1">
    <citation type="submission" date="2025-08" db="UniProtKB">
        <authorList>
            <consortium name="Ensembl"/>
        </authorList>
    </citation>
    <scope>IDENTIFICATION</scope>
</reference>
<keyword evidence="6" id="KW-1185">Reference proteome</keyword>
<evidence type="ECO:0000313" key="5">
    <source>
        <dbReference type="Ensembl" id="ENSACOP00000016540.1"/>
    </source>
</evidence>
<dbReference type="AlphaFoldDB" id="A0A8B9FYK9"/>
<evidence type="ECO:0000313" key="6">
    <source>
        <dbReference type="Proteomes" id="UP000694522"/>
    </source>
</evidence>
<keyword evidence="1 2" id="KW-0728">SH3 domain</keyword>
<evidence type="ECO:0000256" key="3">
    <source>
        <dbReference type="SAM" id="MobiDB-lite"/>
    </source>
</evidence>
<sequence>MYRALYSFRSAEPNSLPFAAGETFLLLERSNQHWWLVTRAGSGETGYAPASYLQRLQVLEQDVVLQSIDRAIEAVHNAAMKNGGKYNLEQRDVLQKLIHHRKETVSRKGHSPSPQGMVMTQSSSDHHLDVARQPNGMCRTGYERHHSLPNTEVEEDDEGLYQIPPQPRRTAPVTPPPPEKRRSTQAHPGKSSVEVISGSASSASTVSTTSLDTLYTASSVSETALPTAASSPANTPPPVPSRSVHTTITRNLDTGSVAHSRHGSSKDGTSKSPQSKRATPAPPAEGGSHRSHAGDGEKAAQVKKAALAPAAGLDAFSTLCLEDKKAVESLAPEPSALAVSVPKTIGAELIELVRRNTHLSYELSRVAIGVVIGHIQTSIPATSSVMEQILISVVESKNLSAGLPSGQICHDEQRLEVIFADLARHKDDAQQRSWALYEDENVICCYLEELLRILTDADPEVCKKMCKKNDFESVLSLVAYYQMEHRVPLRLLLLKCFGAMCNLDAAVISTLVNSVLPMELARDMQTHTQDHQKMCYSALVLAMMFSMGEPLPYHHYEHLNSQFVQFLLDVIEDGLPADTTDQLPDLFVNVLLAFNLHIPVPEHSVIMTTISKHSNVKTFTEKLLLLLNRGDDPVCIFKHQPQPPHSVLKFLQDIFASKDTASIFYHTDMMVLIDILVRQIADLSPGDKLRMEYLSLMHAIIRSTAYLQHQHRLSDLQGILQRILGEEEEDQQCQMDKLIILEIYKEFPEISPGTS</sequence>
<accession>A0A8B9FYK9</accession>
<evidence type="ECO:0000256" key="2">
    <source>
        <dbReference type="PROSITE-ProRule" id="PRU00192"/>
    </source>
</evidence>
<dbReference type="GO" id="GO:0006897">
    <property type="term" value="P:endocytosis"/>
    <property type="evidence" value="ECO:0007669"/>
    <property type="project" value="TreeGrafter"/>
</dbReference>
<dbReference type="Ensembl" id="ENSACOT00000017139.1">
    <property type="protein sequence ID" value="ENSACOP00000016540.1"/>
    <property type="gene ID" value="ENSACOG00000011501.1"/>
</dbReference>
<feature type="compositionally biased region" description="Low complexity" evidence="3">
    <location>
        <begin position="191"/>
        <end position="207"/>
    </location>
</feature>
<evidence type="ECO:0000256" key="1">
    <source>
        <dbReference type="ARBA" id="ARBA00022443"/>
    </source>
</evidence>
<dbReference type="Pfam" id="PF00018">
    <property type="entry name" value="SH3_1"/>
    <property type="match status" value="1"/>
</dbReference>
<dbReference type="InterPro" id="IPR018556">
    <property type="entry name" value="SPIN90/Ldb17_LRD"/>
</dbReference>
<dbReference type="InterPro" id="IPR035514">
    <property type="entry name" value="SPIN90_SH3"/>
</dbReference>
<feature type="compositionally biased region" description="Polar residues" evidence="3">
    <location>
        <begin position="112"/>
        <end position="123"/>
    </location>
</feature>
<dbReference type="GO" id="GO:0071933">
    <property type="term" value="F:Arp2/3 complex binding"/>
    <property type="evidence" value="ECO:0007669"/>
    <property type="project" value="TreeGrafter"/>
</dbReference>
<dbReference type="PANTHER" id="PTHR13357">
    <property type="entry name" value="SH3 ADAPTER PROTEIN SPIN90 NCK INTERACTING PROTEIN WITH SH3 DOMAIN"/>
    <property type="match status" value="1"/>
</dbReference>
<proteinExistence type="predicted"/>
<dbReference type="SMART" id="SM00326">
    <property type="entry name" value="SH3"/>
    <property type="match status" value="1"/>
</dbReference>
<dbReference type="InterPro" id="IPR036028">
    <property type="entry name" value="SH3-like_dom_sf"/>
</dbReference>
<organism evidence="5 6">
    <name type="scientific">Amazona collaria</name>
    <name type="common">yellow-billed parrot</name>
    <dbReference type="NCBI Taxonomy" id="241587"/>
    <lineage>
        <taxon>Eukaryota</taxon>
        <taxon>Metazoa</taxon>
        <taxon>Chordata</taxon>
        <taxon>Craniata</taxon>
        <taxon>Vertebrata</taxon>
        <taxon>Euteleostomi</taxon>
        <taxon>Archelosauria</taxon>
        <taxon>Archosauria</taxon>
        <taxon>Dinosauria</taxon>
        <taxon>Saurischia</taxon>
        <taxon>Theropoda</taxon>
        <taxon>Coelurosauria</taxon>
        <taxon>Aves</taxon>
        <taxon>Neognathae</taxon>
        <taxon>Neoaves</taxon>
        <taxon>Telluraves</taxon>
        <taxon>Australaves</taxon>
        <taxon>Psittaciformes</taxon>
        <taxon>Psittacidae</taxon>
        <taxon>Amazona</taxon>
    </lineage>
</organism>
<dbReference type="PANTHER" id="PTHR13357:SF1">
    <property type="entry name" value="NCK-INTERACTING PROTEIN WITH SH3 DOMAIN"/>
    <property type="match status" value="1"/>
</dbReference>
<feature type="region of interest" description="Disordered" evidence="3">
    <location>
        <begin position="226"/>
        <end position="245"/>
    </location>
</feature>
<name>A0A8B9FYK9_9PSIT</name>
<dbReference type="InterPro" id="IPR030125">
    <property type="entry name" value="SPIN90/Ldb17"/>
</dbReference>
<dbReference type="Pfam" id="PF09431">
    <property type="entry name" value="SPIN90_LRD"/>
    <property type="match status" value="1"/>
</dbReference>
<protein>
    <submittedName>
        <fullName evidence="5">NCK interacting protein with SH3 domain</fullName>
    </submittedName>
</protein>
<feature type="domain" description="SH3" evidence="4">
    <location>
        <begin position="1"/>
        <end position="58"/>
    </location>
</feature>
<dbReference type="CDD" id="cd11849">
    <property type="entry name" value="SH3_SPIN90"/>
    <property type="match status" value="1"/>
</dbReference>